<comment type="pathway">
    <text evidence="10 11">Cell wall biogenesis; peptidoglycan biosynthesis.</text>
</comment>
<evidence type="ECO:0000256" key="4">
    <source>
        <dbReference type="ARBA" id="ARBA00022741"/>
    </source>
</evidence>
<dbReference type="Gene3D" id="3.40.1190.10">
    <property type="entry name" value="Mur-like, catalytic domain"/>
    <property type="match status" value="1"/>
</dbReference>
<comment type="catalytic activity">
    <reaction evidence="10 11">
        <text>D-alanyl-D-alanine + UDP-N-acetyl-alpha-D-muramoyl-L-alanyl-gamma-D-glutamyl-meso-2,6-diaminopimelate + ATP = UDP-N-acetyl-alpha-D-muramoyl-L-alanyl-gamma-D-glutamyl-meso-2,6-diaminopimeloyl-D-alanyl-D-alanine + ADP + phosphate + H(+)</text>
        <dbReference type="Rhea" id="RHEA:28374"/>
        <dbReference type="ChEBI" id="CHEBI:15378"/>
        <dbReference type="ChEBI" id="CHEBI:30616"/>
        <dbReference type="ChEBI" id="CHEBI:43474"/>
        <dbReference type="ChEBI" id="CHEBI:57822"/>
        <dbReference type="ChEBI" id="CHEBI:61386"/>
        <dbReference type="ChEBI" id="CHEBI:83905"/>
        <dbReference type="ChEBI" id="CHEBI:456216"/>
        <dbReference type="EC" id="6.3.2.10"/>
    </reaction>
</comment>
<sequence>MAEPLWTADEILAATGGTPQGAGFSATGVSIDTRTIEPGDLFVALAGVRDGHEFVDQALAKGAAGVLVSQATNGAGVVVEDTLKALEKLGEAARVRAPKARRGAVTGSVGKTSVTQAIRAGLTLAGPAHSSVKSYNNHIGVPLTLARMPRATQRAVFEIGMNHAGEIVPLSQMVRPHAAVITTVGPVHVENFPDGETGVARAKAEIFAGLEPGGLAVLNADNRWFDLLKAEAEKIGARVVTFGTTEGCDARLIDFQPAAGHALVQARLHGKGLDFPILQTGFHWGLNSMAVLLMLEALGVDLSDSLAALGSFEPLEGRGAETEVKIAGGAFTLIDESYNANPISMAAAFKTLGARKTSGRRIVALTDMLELGAEGPAFHAGLAAPLEQAGIDLVFCAGPQMKSLFDALPPTRRGAYAEDAATLAPLVARAAEPGDLVMVKGSNGSKAGVVAAALKALGRGPGEGG</sequence>
<evidence type="ECO:0000259" key="14">
    <source>
        <dbReference type="Pfam" id="PF08245"/>
    </source>
</evidence>
<dbReference type="InterPro" id="IPR036615">
    <property type="entry name" value="Mur_ligase_C_dom_sf"/>
</dbReference>
<accession>A0ABW4N8J7</accession>
<protein>
    <recommendedName>
        <fullName evidence="10 11">UDP-N-acetylmuramoyl-tripeptide--D-alanyl-D-alanine ligase</fullName>
        <ecNumber evidence="10 11">6.3.2.10</ecNumber>
    </recommendedName>
    <alternativeName>
        <fullName evidence="10">D-alanyl-D-alanine-adding enzyme</fullName>
    </alternativeName>
</protein>
<comment type="similarity">
    <text evidence="10">Belongs to the MurCDEF family. MurF subfamily.</text>
</comment>
<dbReference type="SUPFAM" id="SSF63418">
    <property type="entry name" value="MurE/MurF N-terminal domain"/>
    <property type="match status" value="1"/>
</dbReference>
<keyword evidence="8 10" id="KW-0131">Cell cycle</keyword>
<dbReference type="InterPro" id="IPR036565">
    <property type="entry name" value="Mur-like_cat_sf"/>
</dbReference>
<keyword evidence="16" id="KW-1185">Reference proteome</keyword>
<dbReference type="InterPro" id="IPR013221">
    <property type="entry name" value="Mur_ligase_cen"/>
</dbReference>
<dbReference type="PANTHER" id="PTHR43024:SF1">
    <property type="entry name" value="UDP-N-ACETYLMURAMOYL-TRIPEPTIDE--D-ALANYL-D-ALANINE LIGASE"/>
    <property type="match status" value="1"/>
</dbReference>
<evidence type="ECO:0000256" key="2">
    <source>
        <dbReference type="ARBA" id="ARBA00022598"/>
    </source>
</evidence>
<evidence type="ECO:0000259" key="12">
    <source>
        <dbReference type="Pfam" id="PF01225"/>
    </source>
</evidence>
<dbReference type="SUPFAM" id="SSF53623">
    <property type="entry name" value="MurD-like peptide ligases, catalytic domain"/>
    <property type="match status" value="1"/>
</dbReference>
<dbReference type="EC" id="6.3.2.10" evidence="10 11"/>
<dbReference type="InterPro" id="IPR004101">
    <property type="entry name" value="Mur_ligase_C"/>
</dbReference>
<feature type="domain" description="Mur ligase N-terminal catalytic" evidence="12">
    <location>
        <begin position="27"/>
        <end position="94"/>
    </location>
</feature>
<dbReference type="Gene3D" id="3.90.190.20">
    <property type="entry name" value="Mur ligase, C-terminal domain"/>
    <property type="match status" value="1"/>
</dbReference>
<keyword evidence="9 10" id="KW-0961">Cell wall biogenesis/degradation</keyword>
<comment type="subcellular location">
    <subcellularLocation>
        <location evidence="10 11">Cytoplasm</location>
    </subcellularLocation>
</comment>
<comment type="function">
    <text evidence="10 11">Involved in cell wall formation. Catalyzes the final step in the synthesis of UDP-N-acetylmuramoyl-pentapeptide, the precursor of murein.</text>
</comment>
<feature type="binding site" evidence="10">
    <location>
        <begin position="107"/>
        <end position="113"/>
    </location>
    <ligand>
        <name>ATP</name>
        <dbReference type="ChEBI" id="CHEBI:30616"/>
    </ligand>
</feature>
<evidence type="ECO:0000313" key="15">
    <source>
        <dbReference type="EMBL" id="MFD1785844.1"/>
    </source>
</evidence>
<keyword evidence="7 10" id="KW-0573">Peptidoglycan synthesis</keyword>
<evidence type="ECO:0000313" key="16">
    <source>
        <dbReference type="Proteomes" id="UP001597237"/>
    </source>
</evidence>
<dbReference type="SUPFAM" id="SSF53244">
    <property type="entry name" value="MurD-like peptide ligases, peptide-binding domain"/>
    <property type="match status" value="1"/>
</dbReference>
<dbReference type="InterPro" id="IPR000713">
    <property type="entry name" value="Mur_ligase_N"/>
</dbReference>
<feature type="domain" description="Mur ligase C-terminal" evidence="13">
    <location>
        <begin position="330"/>
        <end position="442"/>
    </location>
</feature>
<keyword evidence="6 10" id="KW-0133">Cell shape</keyword>
<dbReference type="InterPro" id="IPR035911">
    <property type="entry name" value="MurE/MurF_N"/>
</dbReference>
<feature type="domain" description="Mur ligase central" evidence="14">
    <location>
        <begin position="105"/>
        <end position="294"/>
    </location>
</feature>
<evidence type="ECO:0000259" key="13">
    <source>
        <dbReference type="Pfam" id="PF02875"/>
    </source>
</evidence>
<evidence type="ECO:0000256" key="5">
    <source>
        <dbReference type="ARBA" id="ARBA00022840"/>
    </source>
</evidence>
<organism evidence="15 16">
    <name type="scientific">Phenylobacterium terrae</name>
    <dbReference type="NCBI Taxonomy" id="2665495"/>
    <lineage>
        <taxon>Bacteria</taxon>
        <taxon>Pseudomonadati</taxon>
        <taxon>Pseudomonadota</taxon>
        <taxon>Alphaproteobacteria</taxon>
        <taxon>Caulobacterales</taxon>
        <taxon>Caulobacteraceae</taxon>
        <taxon>Phenylobacterium</taxon>
    </lineage>
</organism>
<dbReference type="Proteomes" id="UP001597237">
    <property type="component" value="Unassembled WGS sequence"/>
</dbReference>
<gene>
    <name evidence="10 15" type="primary">murF</name>
    <name evidence="15" type="ORF">ACFSC0_20795</name>
</gene>
<comment type="caution">
    <text evidence="15">The sequence shown here is derived from an EMBL/GenBank/DDBJ whole genome shotgun (WGS) entry which is preliminary data.</text>
</comment>
<dbReference type="Pfam" id="PF01225">
    <property type="entry name" value="Mur_ligase"/>
    <property type="match status" value="1"/>
</dbReference>
<dbReference type="GO" id="GO:0047480">
    <property type="term" value="F:UDP-N-acetylmuramoyl-tripeptide-D-alanyl-D-alanine ligase activity"/>
    <property type="evidence" value="ECO:0007669"/>
    <property type="project" value="UniProtKB-EC"/>
</dbReference>
<dbReference type="NCBIfam" id="TIGR01143">
    <property type="entry name" value="murF"/>
    <property type="match status" value="1"/>
</dbReference>
<dbReference type="Gene3D" id="3.40.1390.10">
    <property type="entry name" value="MurE/MurF, N-terminal domain"/>
    <property type="match status" value="1"/>
</dbReference>
<dbReference type="Pfam" id="PF02875">
    <property type="entry name" value="Mur_ligase_C"/>
    <property type="match status" value="1"/>
</dbReference>
<evidence type="ECO:0000256" key="11">
    <source>
        <dbReference type="RuleBase" id="RU004136"/>
    </source>
</evidence>
<keyword evidence="2 10" id="KW-0436">Ligase</keyword>
<dbReference type="PANTHER" id="PTHR43024">
    <property type="entry name" value="UDP-N-ACETYLMURAMOYL-TRIPEPTIDE--D-ALANYL-D-ALANINE LIGASE"/>
    <property type="match status" value="1"/>
</dbReference>
<dbReference type="InterPro" id="IPR051046">
    <property type="entry name" value="MurCDEF_CellWall_CoF430Synth"/>
</dbReference>
<dbReference type="Pfam" id="PF08245">
    <property type="entry name" value="Mur_ligase_M"/>
    <property type="match status" value="1"/>
</dbReference>
<evidence type="ECO:0000256" key="10">
    <source>
        <dbReference type="HAMAP-Rule" id="MF_02019"/>
    </source>
</evidence>
<dbReference type="EMBL" id="JBHUEY010000012">
    <property type="protein sequence ID" value="MFD1785844.1"/>
    <property type="molecule type" value="Genomic_DNA"/>
</dbReference>
<dbReference type="RefSeq" id="WP_377283422.1">
    <property type="nucleotide sequence ID" value="NZ_JBHRSI010000009.1"/>
</dbReference>
<evidence type="ECO:0000256" key="6">
    <source>
        <dbReference type="ARBA" id="ARBA00022960"/>
    </source>
</evidence>
<evidence type="ECO:0000256" key="3">
    <source>
        <dbReference type="ARBA" id="ARBA00022618"/>
    </source>
</evidence>
<dbReference type="InterPro" id="IPR005863">
    <property type="entry name" value="UDP-N-AcMur_synth"/>
</dbReference>
<evidence type="ECO:0000256" key="1">
    <source>
        <dbReference type="ARBA" id="ARBA00022490"/>
    </source>
</evidence>
<evidence type="ECO:0000256" key="7">
    <source>
        <dbReference type="ARBA" id="ARBA00022984"/>
    </source>
</evidence>
<evidence type="ECO:0000256" key="9">
    <source>
        <dbReference type="ARBA" id="ARBA00023316"/>
    </source>
</evidence>
<keyword evidence="1 10" id="KW-0963">Cytoplasm</keyword>
<keyword evidence="5 10" id="KW-0067">ATP-binding</keyword>
<keyword evidence="4 10" id="KW-0547">Nucleotide-binding</keyword>
<name>A0ABW4N8J7_9CAUL</name>
<reference evidence="16" key="1">
    <citation type="journal article" date="2019" name="Int. J. Syst. Evol. Microbiol.">
        <title>The Global Catalogue of Microorganisms (GCM) 10K type strain sequencing project: providing services to taxonomists for standard genome sequencing and annotation.</title>
        <authorList>
            <consortium name="The Broad Institute Genomics Platform"/>
            <consortium name="The Broad Institute Genome Sequencing Center for Infectious Disease"/>
            <person name="Wu L."/>
            <person name="Ma J."/>
        </authorList>
    </citation>
    <scope>NUCLEOTIDE SEQUENCE [LARGE SCALE GENOMIC DNA]</scope>
    <source>
        <strain evidence="16">DFY28</strain>
    </source>
</reference>
<dbReference type="HAMAP" id="MF_02019">
    <property type="entry name" value="MurF"/>
    <property type="match status" value="1"/>
</dbReference>
<proteinExistence type="inferred from homology"/>
<keyword evidence="3 10" id="KW-0132">Cell division</keyword>
<evidence type="ECO:0000256" key="8">
    <source>
        <dbReference type="ARBA" id="ARBA00023306"/>
    </source>
</evidence>